<evidence type="ECO:0000313" key="9">
    <source>
        <dbReference type="Proteomes" id="UP000285120"/>
    </source>
</evidence>
<dbReference type="SUPFAM" id="SSF46785">
    <property type="entry name" value="Winged helix' DNA-binding domain"/>
    <property type="match status" value="1"/>
</dbReference>
<evidence type="ECO:0000256" key="3">
    <source>
        <dbReference type="ARBA" id="ARBA00023163"/>
    </source>
</evidence>
<accession>A0A419V828</accession>
<dbReference type="InterPro" id="IPR005471">
    <property type="entry name" value="Tscrpt_reg_IclR_N"/>
</dbReference>
<dbReference type="GO" id="GO:0045892">
    <property type="term" value="P:negative regulation of DNA-templated transcription"/>
    <property type="evidence" value="ECO:0007669"/>
    <property type="project" value="TreeGrafter"/>
</dbReference>
<dbReference type="GO" id="GO:0003677">
    <property type="term" value="F:DNA binding"/>
    <property type="evidence" value="ECO:0007669"/>
    <property type="project" value="UniProtKB-KW"/>
</dbReference>
<dbReference type="Pfam" id="PF09339">
    <property type="entry name" value="HTH_IclR"/>
    <property type="match status" value="1"/>
</dbReference>
<evidence type="ECO:0000256" key="5">
    <source>
        <dbReference type="ARBA" id="ARBA00070406"/>
    </source>
</evidence>
<evidence type="ECO:0000256" key="1">
    <source>
        <dbReference type="ARBA" id="ARBA00023015"/>
    </source>
</evidence>
<sequence>MNNHKGPSSGTSIQSVDRALLILDLLQNNPEGLGVTELANRLDVAKSTVHRLLMSLQKKKYVVKTGDKYLLGLKCLEIGEAMSSRLDVRATASPILEALSKKTKETVHLVTMDEGEVVYIDKKESEAVIRMFSQIGKRAPVHCTGVGKAMLAFYPEKQIEGILDKHPMEKFTANTITTKEEMILHLAEIRKKGWALDDEEHEEGIKCAAAPIFNRMGEVEAAISIAVPMMRVKNKEFEMYISEIKTASQEISKAMGSQLTS</sequence>
<reference evidence="8 9" key="1">
    <citation type="submission" date="2018-09" db="EMBL/GenBank/DDBJ databases">
        <title>Genomic Encyclopedia of Archaeal and Bacterial Type Strains, Phase II (KMG-II): from individual species to whole genera.</title>
        <authorList>
            <person name="Goeker M."/>
        </authorList>
    </citation>
    <scope>NUCLEOTIDE SEQUENCE [LARGE SCALE GENOMIC DNA]</scope>
    <source>
        <strain evidence="8 9">DSM 17008</strain>
    </source>
</reference>
<evidence type="ECO:0000313" key="8">
    <source>
        <dbReference type="EMBL" id="RKD76108.1"/>
    </source>
</evidence>
<dbReference type="Gene3D" id="3.30.450.40">
    <property type="match status" value="1"/>
</dbReference>
<dbReference type="FunFam" id="1.10.10.10:FF:000056">
    <property type="entry name" value="IclR family transcriptional regulator"/>
    <property type="match status" value="1"/>
</dbReference>
<keyword evidence="1" id="KW-0805">Transcription regulation</keyword>
<name>A0A419V828_9BACL</name>
<organism evidence="8 9">
    <name type="scientific">Sinobaca qinghaiensis</name>
    <dbReference type="NCBI Taxonomy" id="342944"/>
    <lineage>
        <taxon>Bacteria</taxon>
        <taxon>Bacillati</taxon>
        <taxon>Bacillota</taxon>
        <taxon>Bacilli</taxon>
        <taxon>Bacillales</taxon>
        <taxon>Sporolactobacillaceae</taxon>
        <taxon>Sinobaca</taxon>
    </lineage>
</organism>
<dbReference type="EMBL" id="RAPK01000006">
    <property type="protein sequence ID" value="RKD76108.1"/>
    <property type="molecule type" value="Genomic_DNA"/>
</dbReference>
<dbReference type="PROSITE" id="PS51077">
    <property type="entry name" value="HTH_ICLR"/>
    <property type="match status" value="1"/>
</dbReference>
<evidence type="ECO:0000259" key="6">
    <source>
        <dbReference type="PROSITE" id="PS51077"/>
    </source>
</evidence>
<dbReference type="InterPro" id="IPR036390">
    <property type="entry name" value="WH_DNA-bd_sf"/>
</dbReference>
<dbReference type="GO" id="GO:0003700">
    <property type="term" value="F:DNA-binding transcription factor activity"/>
    <property type="evidence" value="ECO:0007669"/>
    <property type="project" value="TreeGrafter"/>
</dbReference>
<dbReference type="PROSITE" id="PS51078">
    <property type="entry name" value="ICLR_ED"/>
    <property type="match status" value="1"/>
</dbReference>
<dbReference type="SUPFAM" id="SSF55781">
    <property type="entry name" value="GAF domain-like"/>
    <property type="match status" value="1"/>
</dbReference>
<dbReference type="AlphaFoldDB" id="A0A419V828"/>
<dbReference type="RefSeq" id="WP_120191526.1">
    <property type="nucleotide sequence ID" value="NZ_RAPK01000006.1"/>
</dbReference>
<comment type="function">
    <text evidence="4">May be an activator protein for the gylABX operon.</text>
</comment>
<keyword evidence="2" id="KW-0238">DNA-binding</keyword>
<dbReference type="Gene3D" id="1.10.10.10">
    <property type="entry name" value="Winged helix-like DNA-binding domain superfamily/Winged helix DNA-binding domain"/>
    <property type="match status" value="1"/>
</dbReference>
<dbReference type="PANTHER" id="PTHR30136:SF24">
    <property type="entry name" value="HTH-TYPE TRANSCRIPTIONAL REPRESSOR ALLR"/>
    <property type="match status" value="1"/>
</dbReference>
<keyword evidence="9" id="KW-1185">Reference proteome</keyword>
<evidence type="ECO:0000256" key="4">
    <source>
        <dbReference type="ARBA" id="ARBA00058938"/>
    </source>
</evidence>
<evidence type="ECO:0000259" key="7">
    <source>
        <dbReference type="PROSITE" id="PS51078"/>
    </source>
</evidence>
<feature type="domain" description="IclR-ED" evidence="7">
    <location>
        <begin position="74"/>
        <end position="257"/>
    </location>
</feature>
<dbReference type="OrthoDB" id="9791752at2"/>
<feature type="domain" description="HTH iclR-type" evidence="6">
    <location>
        <begin position="13"/>
        <end position="73"/>
    </location>
</feature>
<keyword evidence="3" id="KW-0804">Transcription</keyword>
<dbReference type="InterPro" id="IPR029016">
    <property type="entry name" value="GAF-like_dom_sf"/>
</dbReference>
<evidence type="ECO:0000256" key="2">
    <source>
        <dbReference type="ARBA" id="ARBA00023125"/>
    </source>
</evidence>
<dbReference type="InterPro" id="IPR014757">
    <property type="entry name" value="Tscrpt_reg_IclR_C"/>
</dbReference>
<dbReference type="InterPro" id="IPR036388">
    <property type="entry name" value="WH-like_DNA-bd_sf"/>
</dbReference>
<dbReference type="InterPro" id="IPR050707">
    <property type="entry name" value="HTH_MetabolicPath_Reg"/>
</dbReference>
<dbReference type="InterPro" id="IPR011991">
    <property type="entry name" value="ArsR-like_HTH"/>
</dbReference>
<dbReference type="Pfam" id="PF01614">
    <property type="entry name" value="IclR_C"/>
    <property type="match status" value="1"/>
</dbReference>
<gene>
    <name evidence="8" type="ORF">ATL39_0320</name>
</gene>
<dbReference type="Proteomes" id="UP000285120">
    <property type="component" value="Unassembled WGS sequence"/>
</dbReference>
<dbReference type="CDD" id="cd00090">
    <property type="entry name" value="HTH_ARSR"/>
    <property type="match status" value="1"/>
</dbReference>
<comment type="caution">
    <text evidence="8">The sequence shown here is derived from an EMBL/GenBank/DDBJ whole genome shotgun (WGS) entry which is preliminary data.</text>
</comment>
<protein>
    <recommendedName>
        <fullName evidence="5">Glycerol operon regulatory protein</fullName>
    </recommendedName>
</protein>
<dbReference type="PANTHER" id="PTHR30136">
    <property type="entry name" value="HELIX-TURN-HELIX TRANSCRIPTIONAL REGULATOR, ICLR FAMILY"/>
    <property type="match status" value="1"/>
</dbReference>
<proteinExistence type="predicted"/>
<dbReference type="SMART" id="SM00346">
    <property type="entry name" value="HTH_ICLR"/>
    <property type="match status" value="1"/>
</dbReference>